<keyword evidence="1" id="KW-0472">Membrane</keyword>
<evidence type="ECO:0000313" key="3">
    <source>
        <dbReference type="EMBL" id="KFD62441.1"/>
    </source>
</evidence>
<dbReference type="Gene3D" id="1.20.1070.10">
    <property type="entry name" value="Rhodopsin 7-helix transmembrane proteins"/>
    <property type="match status" value="1"/>
</dbReference>
<feature type="transmembrane region" description="Helical" evidence="1">
    <location>
        <begin position="262"/>
        <end position="282"/>
    </location>
</feature>
<dbReference type="OrthoDB" id="5916187at2759"/>
<reference evidence="2 4" key="1">
    <citation type="journal article" date="2014" name="Nat. Genet.">
        <title>Genome and transcriptome of the porcine whipworm Trichuris suis.</title>
        <authorList>
            <person name="Jex A.R."/>
            <person name="Nejsum P."/>
            <person name="Schwarz E.M."/>
            <person name="Hu L."/>
            <person name="Young N.D."/>
            <person name="Hall R.S."/>
            <person name="Korhonen P.K."/>
            <person name="Liao S."/>
            <person name="Thamsborg S."/>
            <person name="Xia J."/>
            <person name="Xu P."/>
            <person name="Wang S."/>
            <person name="Scheerlinck J.P."/>
            <person name="Hofmann A."/>
            <person name="Sternberg P.W."/>
            <person name="Wang J."/>
            <person name="Gasser R.B."/>
        </authorList>
    </citation>
    <scope>NUCLEOTIDE SEQUENCE [LARGE SCALE GENOMIC DNA]</scope>
    <source>
        <strain evidence="3">DCEP-RM93F</strain>
        <strain evidence="2">DCEP-RM93M</strain>
    </source>
</reference>
<feature type="transmembrane region" description="Helical" evidence="1">
    <location>
        <begin position="134"/>
        <end position="156"/>
    </location>
</feature>
<accession>A0A085LTW3</accession>
<organism evidence="2 4">
    <name type="scientific">Trichuris suis</name>
    <name type="common">pig whipworm</name>
    <dbReference type="NCBI Taxonomy" id="68888"/>
    <lineage>
        <taxon>Eukaryota</taxon>
        <taxon>Metazoa</taxon>
        <taxon>Ecdysozoa</taxon>
        <taxon>Nematoda</taxon>
        <taxon>Enoplea</taxon>
        <taxon>Dorylaimia</taxon>
        <taxon>Trichinellida</taxon>
        <taxon>Trichuridae</taxon>
        <taxon>Trichuris</taxon>
    </lineage>
</organism>
<feature type="transmembrane region" description="Helical" evidence="1">
    <location>
        <begin position="224"/>
        <end position="242"/>
    </location>
</feature>
<evidence type="ECO:0008006" key="5">
    <source>
        <dbReference type="Google" id="ProtNLM"/>
    </source>
</evidence>
<dbReference type="Proteomes" id="UP000030758">
    <property type="component" value="Unassembled WGS sequence"/>
</dbReference>
<sequence length="327" mass="37679">MPTLEDIRCRQGPQAIWYVNVAFGVIAFLSNICFLAVMLREKPMKRTQKLVAAYAIACATSGAGFAAAFTRRILLHCKDMEYTPIECMYRTPHLTLYAVGEAFTTFCVFFMSIDRLVAIIYSSRMHQWKKYLTNRLLFIAIALTVADVLWAWISAWNKGKEMIPAYCYRVRVVSNAYYLTHFVCCGVFGYITLITYCIALAMLKKMRSTSRGIRSIQLKREASISKRIMIIVFFTFLLQSVPTTLRLYALFTWHLFFVPDQLWSVHCVNLSIYAVYSIVTNLQIWHCISKLNVFSKFPKPKLPSHVSFPMRLLTFKKGTQITSLGNF</sequence>
<keyword evidence="4" id="KW-1185">Reference proteome</keyword>
<dbReference type="AlphaFoldDB" id="A0A085LTW3"/>
<proteinExistence type="predicted"/>
<keyword evidence="1" id="KW-1133">Transmembrane helix</keyword>
<evidence type="ECO:0000313" key="4">
    <source>
        <dbReference type="Proteomes" id="UP000030764"/>
    </source>
</evidence>
<evidence type="ECO:0000313" key="2">
    <source>
        <dbReference type="EMBL" id="KFD48409.1"/>
    </source>
</evidence>
<dbReference type="SUPFAM" id="SSF81321">
    <property type="entry name" value="Family A G protein-coupled receptor-like"/>
    <property type="match status" value="1"/>
</dbReference>
<keyword evidence="1" id="KW-0812">Transmembrane</keyword>
<name>A0A085LTW3_9BILA</name>
<feature type="transmembrane region" description="Helical" evidence="1">
    <location>
        <begin position="176"/>
        <end position="203"/>
    </location>
</feature>
<evidence type="ECO:0000256" key="1">
    <source>
        <dbReference type="SAM" id="Phobius"/>
    </source>
</evidence>
<feature type="transmembrane region" description="Helical" evidence="1">
    <location>
        <begin position="51"/>
        <end position="74"/>
    </location>
</feature>
<feature type="transmembrane region" description="Helical" evidence="1">
    <location>
        <begin position="94"/>
        <end position="113"/>
    </location>
</feature>
<dbReference type="CDD" id="cd00637">
    <property type="entry name" value="7tm_classA_rhodopsin-like"/>
    <property type="match status" value="1"/>
</dbReference>
<feature type="transmembrane region" description="Helical" evidence="1">
    <location>
        <begin position="15"/>
        <end position="39"/>
    </location>
</feature>
<protein>
    <recommendedName>
        <fullName evidence="5">G-protein coupled receptors family 1 profile domain-containing protein</fullName>
    </recommendedName>
</protein>
<dbReference type="EMBL" id="KL367595">
    <property type="protein sequence ID" value="KFD62441.1"/>
    <property type="molecule type" value="Genomic_DNA"/>
</dbReference>
<gene>
    <name evidence="2" type="ORF">M513_10709</name>
    <name evidence="3" type="ORF">M514_10709</name>
</gene>
<dbReference type="Proteomes" id="UP000030764">
    <property type="component" value="Unassembled WGS sequence"/>
</dbReference>
<dbReference type="EMBL" id="KL363294">
    <property type="protein sequence ID" value="KFD48409.1"/>
    <property type="molecule type" value="Genomic_DNA"/>
</dbReference>